<dbReference type="Gene3D" id="3.90.79.10">
    <property type="entry name" value="Nucleoside Triphosphate Pyrophosphohydrolase"/>
    <property type="match status" value="1"/>
</dbReference>
<dbReference type="EMBL" id="CP060780">
    <property type="protein sequence ID" value="QNP44359.1"/>
    <property type="molecule type" value="Genomic_DNA"/>
</dbReference>
<feature type="domain" description="Nudix hydrolase" evidence="10">
    <location>
        <begin position="176"/>
        <end position="302"/>
    </location>
</feature>
<evidence type="ECO:0000256" key="6">
    <source>
        <dbReference type="ARBA" id="ARBA00022801"/>
    </source>
</evidence>
<dbReference type="InterPro" id="IPR020084">
    <property type="entry name" value="NUDIX_hydrolase_CS"/>
</dbReference>
<dbReference type="CDD" id="cd03429">
    <property type="entry name" value="NUDIX_NADH_pyrophosphatase_Nudt13"/>
    <property type="match status" value="1"/>
</dbReference>
<dbReference type="InterPro" id="IPR000086">
    <property type="entry name" value="NUDIX_hydrolase_dom"/>
</dbReference>
<dbReference type="Pfam" id="PF09297">
    <property type="entry name" value="Zn_ribbon_NUD"/>
    <property type="match status" value="1"/>
</dbReference>
<accession>A0ABX6T3J2</accession>
<dbReference type="SUPFAM" id="SSF55811">
    <property type="entry name" value="Nudix"/>
    <property type="match status" value="1"/>
</dbReference>
<dbReference type="Gene3D" id="3.90.79.20">
    <property type="match status" value="1"/>
</dbReference>
<dbReference type="PROSITE" id="PS00893">
    <property type="entry name" value="NUDIX_BOX"/>
    <property type="match status" value="1"/>
</dbReference>
<evidence type="ECO:0000256" key="1">
    <source>
        <dbReference type="ARBA" id="ARBA00001946"/>
    </source>
</evidence>
<comment type="cofactor">
    <cofactor evidence="2">
        <name>Zn(2+)</name>
        <dbReference type="ChEBI" id="CHEBI:29105"/>
    </cofactor>
</comment>
<evidence type="ECO:0000256" key="4">
    <source>
        <dbReference type="ARBA" id="ARBA00012381"/>
    </source>
</evidence>
<evidence type="ECO:0000256" key="7">
    <source>
        <dbReference type="ARBA" id="ARBA00022842"/>
    </source>
</evidence>
<keyword evidence="6 11" id="KW-0378">Hydrolase</keyword>
<dbReference type="EC" id="3.6.1.22" evidence="4"/>
<keyword evidence="8" id="KW-0520">NAD</keyword>
<dbReference type="PANTHER" id="PTHR42904">
    <property type="entry name" value="NUDIX HYDROLASE, NUDC SUBFAMILY"/>
    <property type="match status" value="1"/>
</dbReference>
<evidence type="ECO:0000256" key="9">
    <source>
        <dbReference type="ARBA" id="ARBA00023679"/>
    </source>
</evidence>
<keyword evidence="5" id="KW-0479">Metal-binding</keyword>
<dbReference type="GO" id="GO:0016787">
    <property type="term" value="F:hydrolase activity"/>
    <property type="evidence" value="ECO:0007669"/>
    <property type="project" value="UniProtKB-KW"/>
</dbReference>
<dbReference type="PANTHER" id="PTHR42904:SF6">
    <property type="entry name" value="NAD-CAPPED RNA HYDROLASE NUDT12"/>
    <property type="match status" value="1"/>
</dbReference>
<protein>
    <recommendedName>
        <fullName evidence="4">NAD(+) diphosphatase</fullName>
        <ecNumber evidence="4">3.6.1.22</ecNumber>
    </recommendedName>
</protein>
<evidence type="ECO:0000313" key="12">
    <source>
        <dbReference type="Proteomes" id="UP000516134"/>
    </source>
</evidence>
<dbReference type="Pfam" id="PF00293">
    <property type="entry name" value="NUDIX"/>
    <property type="match status" value="1"/>
</dbReference>
<evidence type="ECO:0000256" key="2">
    <source>
        <dbReference type="ARBA" id="ARBA00001947"/>
    </source>
</evidence>
<dbReference type="NCBIfam" id="NF001299">
    <property type="entry name" value="PRK00241.1"/>
    <property type="match status" value="1"/>
</dbReference>
<dbReference type="InterPro" id="IPR015797">
    <property type="entry name" value="NUDIX_hydrolase-like_dom_sf"/>
</dbReference>
<keyword evidence="12" id="KW-1185">Reference proteome</keyword>
<keyword evidence="7" id="KW-0460">Magnesium</keyword>
<sequence>MAGGRRSTIWSTPACRPCTGARWNLFSSPGARLPPEPFFSGPGIDRVDPARADEVRFAEFVTREDGLQLIWRDGLPAVGDDGRLEWQSAQSTDLFLGMQDGQPRFSATEQPHTNARAAFDTIGLLADDEAPLFAAALSLAWWHNRHRFCANCGSPTEIERAGWSRRCPECSAQHFPRVDPVVIMLAEHDGRLLLGRQPQYPAGRYSALAGFLEPGESIEAAVARELHEEAGIRVRNVSYVASQPWPFPSSLMLGCHAEALDAELTIDTTELDDARWFTRVEVEAALAGAPGATFQAPPRFAIARTLLERWLAA</sequence>
<evidence type="ECO:0000256" key="3">
    <source>
        <dbReference type="ARBA" id="ARBA00009595"/>
    </source>
</evidence>
<proteinExistence type="inferred from homology"/>
<dbReference type="Proteomes" id="UP000516134">
    <property type="component" value="Chromosome"/>
</dbReference>
<evidence type="ECO:0000256" key="8">
    <source>
        <dbReference type="ARBA" id="ARBA00023027"/>
    </source>
</evidence>
<comment type="similarity">
    <text evidence="3">Belongs to the Nudix hydrolase family. NudC subfamily.</text>
</comment>
<evidence type="ECO:0000259" key="10">
    <source>
        <dbReference type="PROSITE" id="PS51462"/>
    </source>
</evidence>
<dbReference type="InterPro" id="IPR015376">
    <property type="entry name" value="Znr_NADH_PPase"/>
</dbReference>
<organism evidence="11 12">
    <name type="scientific">Sphingomonas daechungensis</name>
    <dbReference type="NCBI Taxonomy" id="1176646"/>
    <lineage>
        <taxon>Bacteria</taxon>
        <taxon>Pseudomonadati</taxon>
        <taxon>Pseudomonadota</taxon>
        <taxon>Alphaproteobacteria</taxon>
        <taxon>Sphingomonadales</taxon>
        <taxon>Sphingomonadaceae</taxon>
        <taxon>Sphingomonas</taxon>
    </lineage>
</organism>
<dbReference type="InterPro" id="IPR050241">
    <property type="entry name" value="NAD-cap_RNA_hydrolase_NudC"/>
</dbReference>
<dbReference type="InterPro" id="IPR049734">
    <property type="entry name" value="NudC-like_C"/>
</dbReference>
<comment type="cofactor">
    <cofactor evidence="1">
        <name>Mg(2+)</name>
        <dbReference type="ChEBI" id="CHEBI:18420"/>
    </cofactor>
</comment>
<reference evidence="11 12" key="1">
    <citation type="submission" date="2020-08" db="EMBL/GenBank/DDBJ databases">
        <title>Genome sequence of Sphingomonas daechungensis KACC 18115T.</title>
        <authorList>
            <person name="Hyun D.-W."/>
            <person name="Bae J.-W."/>
        </authorList>
    </citation>
    <scope>NUCLEOTIDE SEQUENCE [LARGE SCALE GENOMIC DNA]</scope>
    <source>
        <strain evidence="11 12">KACC 18115</strain>
    </source>
</reference>
<evidence type="ECO:0000313" key="11">
    <source>
        <dbReference type="EMBL" id="QNP44359.1"/>
    </source>
</evidence>
<gene>
    <name evidence="11" type="primary">nudC</name>
    <name evidence="11" type="ORF">H9L15_03990</name>
</gene>
<name>A0ABX6T3J2_9SPHN</name>
<evidence type="ECO:0000256" key="5">
    <source>
        <dbReference type="ARBA" id="ARBA00022723"/>
    </source>
</evidence>
<dbReference type="PROSITE" id="PS51462">
    <property type="entry name" value="NUDIX"/>
    <property type="match status" value="1"/>
</dbReference>
<comment type="catalytic activity">
    <reaction evidence="9">
        <text>a 5'-end NAD(+)-phospho-ribonucleoside in mRNA + H2O = a 5'-end phospho-adenosine-phospho-ribonucleoside in mRNA + beta-nicotinamide D-ribonucleotide + 2 H(+)</text>
        <dbReference type="Rhea" id="RHEA:60876"/>
        <dbReference type="Rhea" id="RHEA-COMP:15698"/>
        <dbReference type="Rhea" id="RHEA-COMP:15719"/>
        <dbReference type="ChEBI" id="CHEBI:14649"/>
        <dbReference type="ChEBI" id="CHEBI:15377"/>
        <dbReference type="ChEBI" id="CHEBI:15378"/>
        <dbReference type="ChEBI" id="CHEBI:144029"/>
        <dbReference type="ChEBI" id="CHEBI:144051"/>
    </reaction>
    <physiologicalReaction direction="left-to-right" evidence="9">
        <dbReference type="Rhea" id="RHEA:60877"/>
    </physiologicalReaction>
</comment>